<feature type="transmembrane region" description="Helical" evidence="6">
    <location>
        <begin position="124"/>
        <end position="147"/>
    </location>
</feature>
<accession>A0ABP7TPP2</accession>
<keyword evidence="8" id="KW-1185">Reference proteome</keyword>
<keyword evidence="3 6" id="KW-0812">Transmembrane</keyword>
<feature type="transmembrane region" description="Helical" evidence="6">
    <location>
        <begin position="425"/>
        <end position="447"/>
    </location>
</feature>
<gene>
    <name evidence="7" type="ORF">GCM10022281_05280</name>
</gene>
<feature type="transmembrane region" description="Helical" evidence="6">
    <location>
        <begin position="300"/>
        <end position="318"/>
    </location>
</feature>
<dbReference type="EMBL" id="BAABBR010000001">
    <property type="protein sequence ID" value="GAA4029097.1"/>
    <property type="molecule type" value="Genomic_DNA"/>
</dbReference>
<evidence type="ECO:0008006" key="9">
    <source>
        <dbReference type="Google" id="ProtNLM"/>
    </source>
</evidence>
<name>A0ABP7TPP2_9SPHN</name>
<evidence type="ECO:0000256" key="4">
    <source>
        <dbReference type="ARBA" id="ARBA00022989"/>
    </source>
</evidence>
<keyword evidence="5 6" id="KW-0472">Membrane</keyword>
<evidence type="ECO:0000256" key="2">
    <source>
        <dbReference type="ARBA" id="ARBA00022475"/>
    </source>
</evidence>
<proteinExistence type="predicted"/>
<evidence type="ECO:0000256" key="6">
    <source>
        <dbReference type="SAM" id="Phobius"/>
    </source>
</evidence>
<feature type="transmembrane region" description="Helical" evidence="6">
    <location>
        <begin position="453"/>
        <end position="475"/>
    </location>
</feature>
<dbReference type="InterPro" id="IPR050833">
    <property type="entry name" value="Poly_Biosynth_Transport"/>
</dbReference>
<feature type="transmembrane region" description="Helical" evidence="6">
    <location>
        <begin position="15"/>
        <end position="36"/>
    </location>
</feature>
<dbReference type="Pfam" id="PF01943">
    <property type="entry name" value="Polysacc_synt"/>
    <property type="match status" value="1"/>
</dbReference>
<evidence type="ECO:0000313" key="8">
    <source>
        <dbReference type="Proteomes" id="UP001424459"/>
    </source>
</evidence>
<feature type="transmembrane region" description="Helical" evidence="6">
    <location>
        <begin position="159"/>
        <end position="181"/>
    </location>
</feature>
<evidence type="ECO:0000256" key="1">
    <source>
        <dbReference type="ARBA" id="ARBA00004651"/>
    </source>
</evidence>
<feature type="transmembrane region" description="Helical" evidence="6">
    <location>
        <begin position="219"/>
        <end position="237"/>
    </location>
</feature>
<feature type="transmembrane region" description="Helical" evidence="6">
    <location>
        <begin position="187"/>
        <end position="207"/>
    </location>
</feature>
<dbReference type="InterPro" id="IPR002797">
    <property type="entry name" value="Polysacc_synth"/>
</dbReference>
<reference evidence="8" key="1">
    <citation type="journal article" date="2019" name="Int. J. Syst. Evol. Microbiol.">
        <title>The Global Catalogue of Microorganisms (GCM) 10K type strain sequencing project: providing services to taxonomists for standard genome sequencing and annotation.</title>
        <authorList>
            <consortium name="The Broad Institute Genomics Platform"/>
            <consortium name="The Broad Institute Genome Sequencing Center for Infectious Disease"/>
            <person name="Wu L."/>
            <person name="Ma J."/>
        </authorList>
    </citation>
    <scope>NUCLEOTIDE SEQUENCE [LARGE SCALE GENOMIC DNA]</scope>
    <source>
        <strain evidence="8">JCM 17564</strain>
    </source>
</reference>
<feature type="transmembrane region" description="Helical" evidence="6">
    <location>
        <begin position="92"/>
        <end position="112"/>
    </location>
</feature>
<feature type="transmembrane region" description="Helical" evidence="6">
    <location>
        <begin position="48"/>
        <end position="71"/>
    </location>
</feature>
<feature type="transmembrane region" description="Helical" evidence="6">
    <location>
        <begin position="338"/>
        <end position="358"/>
    </location>
</feature>
<evidence type="ECO:0000256" key="5">
    <source>
        <dbReference type="ARBA" id="ARBA00023136"/>
    </source>
</evidence>
<keyword evidence="4 6" id="KW-1133">Transmembrane helix</keyword>
<dbReference type="PANTHER" id="PTHR30250">
    <property type="entry name" value="PST FAMILY PREDICTED COLANIC ACID TRANSPORTER"/>
    <property type="match status" value="1"/>
</dbReference>
<organism evidence="7 8">
    <name type="scientific">Sphingomonas rosea</name>
    <dbReference type="NCBI Taxonomy" id="335605"/>
    <lineage>
        <taxon>Bacteria</taxon>
        <taxon>Pseudomonadati</taxon>
        <taxon>Pseudomonadota</taxon>
        <taxon>Alphaproteobacteria</taxon>
        <taxon>Sphingomonadales</taxon>
        <taxon>Sphingomonadaceae</taxon>
        <taxon>Sphingomonas</taxon>
    </lineage>
</organism>
<feature type="transmembrane region" description="Helical" evidence="6">
    <location>
        <begin position="257"/>
        <end position="279"/>
    </location>
</feature>
<comment type="caution">
    <text evidence="7">The sequence shown here is derived from an EMBL/GenBank/DDBJ whole genome shotgun (WGS) entry which is preliminary data.</text>
</comment>
<dbReference type="PANTHER" id="PTHR30250:SF11">
    <property type="entry name" value="O-ANTIGEN TRANSPORTER-RELATED"/>
    <property type="match status" value="1"/>
</dbReference>
<feature type="transmembrane region" description="Helical" evidence="6">
    <location>
        <begin position="370"/>
        <end position="389"/>
    </location>
</feature>
<dbReference type="RefSeq" id="WP_344695443.1">
    <property type="nucleotide sequence ID" value="NZ_BAABBR010000001.1"/>
</dbReference>
<sequence>MNFFTNVLKHASQSVVSGLVGAIGSFAASIIIARLLGVEGTATVAMALWLVFLTTTLADLGISGTLARFAAECPHDDEEAAARLIAGYMIRLFLLAIAGGLVLTAGILWFYWNDILAKYASGPGQAYAFCALVLVCFVIHMLYAFAYQFLRGIRAFRSITLYSLIGTVLQIGGAVGGSLLYGANGGFVGYIVFSVPMILGLSKVRWVGRVAPPAEAPAIRRYAASFYLASLFSPLLWVRADTLIVDQMVGAEAVGLFTAAGTIAALLLQICMMICNALLPNIVHAAANQSTDFAEASRSAVRLALSLLLPACLIAAVAAPEAVTALYGQAFAGGRLAASILCLAGLGSALTLAVGSVLNAGDHNSTLARNGIIGAVLTIACGVALAAYLGLVGAALGRLIAQGIVGLLNARSANRKVPGLVTWGWMTRIMLAGGVGALVTEALGWWLGEGLAILLLSLAAGGVAYLVAAALLLPLGEDQRARLRPGAARLPAPLRGMAAWLLRPASGQ</sequence>
<keyword evidence="2" id="KW-1003">Cell membrane</keyword>
<dbReference type="Proteomes" id="UP001424459">
    <property type="component" value="Unassembled WGS sequence"/>
</dbReference>
<protein>
    <recommendedName>
        <fullName evidence="9">Polysaccharide biosynthesis protein</fullName>
    </recommendedName>
</protein>
<evidence type="ECO:0000256" key="3">
    <source>
        <dbReference type="ARBA" id="ARBA00022692"/>
    </source>
</evidence>
<evidence type="ECO:0000313" key="7">
    <source>
        <dbReference type="EMBL" id="GAA4029097.1"/>
    </source>
</evidence>
<comment type="subcellular location">
    <subcellularLocation>
        <location evidence="1">Cell membrane</location>
        <topology evidence="1">Multi-pass membrane protein</topology>
    </subcellularLocation>
</comment>